<sequence length="76" mass="8290">MKRVAESAPTDPIPWPPSQDRQELILINARQKNLAGYCSELGCWEEAEEGGLCWMHGAEVNKGTENSAGCGVTEND</sequence>
<accession>X1PNA3</accession>
<comment type="caution">
    <text evidence="1">The sequence shown here is derived from an EMBL/GenBank/DDBJ whole genome shotgun (WGS) entry which is preliminary data.</text>
</comment>
<organism evidence="1">
    <name type="scientific">marine sediment metagenome</name>
    <dbReference type="NCBI Taxonomy" id="412755"/>
    <lineage>
        <taxon>unclassified sequences</taxon>
        <taxon>metagenomes</taxon>
        <taxon>ecological metagenomes</taxon>
    </lineage>
</organism>
<proteinExistence type="predicted"/>
<dbReference type="AlphaFoldDB" id="X1PNA3"/>
<dbReference type="EMBL" id="BARV01038186">
    <property type="protein sequence ID" value="GAI57762.1"/>
    <property type="molecule type" value="Genomic_DNA"/>
</dbReference>
<evidence type="ECO:0000313" key="1">
    <source>
        <dbReference type="EMBL" id="GAI57762.1"/>
    </source>
</evidence>
<gene>
    <name evidence="1" type="ORF">S06H3_58900</name>
</gene>
<reference evidence="1" key="1">
    <citation type="journal article" date="2014" name="Front. Microbiol.">
        <title>High frequency of phylogenetically diverse reductive dehalogenase-homologous genes in deep subseafloor sedimentary metagenomes.</title>
        <authorList>
            <person name="Kawai M."/>
            <person name="Futagami T."/>
            <person name="Toyoda A."/>
            <person name="Takaki Y."/>
            <person name="Nishi S."/>
            <person name="Hori S."/>
            <person name="Arai W."/>
            <person name="Tsubouchi T."/>
            <person name="Morono Y."/>
            <person name="Uchiyama I."/>
            <person name="Ito T."/>
            <person name="Fujiyama A."/>
            <person name="Inagaki F."/>
            <person name="Takami H."/>
        </authorList>
    </citation>
    <scope>NUCLEOTIDE SEQUENCE</scope>
    <source>
        <strain evidence="1">Expedition CK06-06</strain>
    </source>
</reference>
<name>X1PNA3_9ZZZZ</name>
<protein>
    <submittedName>
        <fullName evidence="1">Uncharacterized protein</fullName>
    </submittedName>
</protein>